<sequence length="132" mass="14493">MSDGRPATQPKADATGAGVGVRKAIATELALYRRAREACDIGAAWHHLERAHILSQPLMWFHLSSHVEMLKFAISRGDIRETFGQLFRIGLVPFGALMGRLPIGNTGRARVSAFAPMPVPEDLQRYMQADAP</sequence>
<protein>
    <recommendedName>
        <fullName evidence="3">DUF3703 domain-containing protein</fullName>
    </recommendedName>
</protein>
<evidence type="ECO:0000313" key="2">
    <source>
        <dbReference type="Proteomes" id="UP000058074"/>
    </source>
</evidence>
<proteinExistence type="predicted"/>
<organism evidence="1 2">
    <name type="scientific">Sphingopyxis macrogoltabida</name>
    <name type="common">Sphingomonas macrogoltabidus</name>
    <dbReference type="NCBI Taxonomy" id="33050"/>
    <lineage>
        <taxon>Bacteria</taxon>
        <taxon>Pseudomonadati</taxon>
        <taxon>Pseudomonadota</taxon>
        <taxon>Alphaproteobacteria</taxon>
        <taxon>Sphingomonadales</taxon>
        <taxon>Sphingomonadaceae</taxon>
        <taxon>Sphingopyxis</taxon>
    </lineage>
</organism>
<dbReference type="KEGG" id="smag:AN936_02270"/>
<evidence type="ECO:0008006" key="3">
    <source>
        <dbReference type="Google" id="ProtNLM"/>
    </source>
</evidence>
<dbReference type="PATRIC" id="fig|33050.5.peg.474"/>
<dbReference type="InterPro" id="IPR022172">
    <property type="entry name" value="DUF3703"/>
</dbReference>
<dbReference type="RefSeq" id="WP_054586725.1">
    <property type="nucleotide sequence ID" value="NZ_CP012700.1"/>
</dbReference>
<reference evidence="1 2" key="1">
    <citation type="journal article" date="2015" name="Genome Announc.">
        <title>Complete Genome Sequence of Polypropylene Glycol- and Polyethylene Glycol-Degrading Sphingopyxis macrogoltabida Strain EY-1.</title>
        <authorList>
            <person name="Ohtsubo Y."/>
            <person name="Nagata Y."/>
            <person name="Numata M."/>
            <person name="Tsuchikane K."/>
            <person name="Hosoyama A."/>
            <person name="Yamazoe A."/>
            <person name="Tsuda M."/>
            <person name="Fujita N."/>
            <person name="Kawai F."/>
        </authorList>
    </citation>
    <scope>NUCLEOTIDE SEQUENCE [LARGE SCALE GENOMIC DNA]</scope>
    <source>
        <strain evidence="1 2">EY-1</strain>
    </source>
</reference>
<dbReference type="AlphaFoldDB" id="A0A0N9U8E0"/>
<accession>A0A0N9U8E0</accession>
<evidence type="ECO:0000313" key="1">
    <source>
        <dbReference type="EMBL" id="ALH79237.1"/>
    </source>
</evidence>
<dbReference type="Pfam" id="PF12487">
    <property type="entry name" value="DUF3703"/>
    <property type="match status" value="1"/>
</dbReference>
<name>A0A0N9U8E0_SPHMC</name>
<dbReference type="EMBL" id="CP012700">
    <property type="protein sequence ID" value="ALH79237.1"/>
    <property type="molecule type" value="Genomic_DNA"/>
</dbReference>
<dbReference type="Proteomes" id="UP000058074">
    <property type="component" value="Chromosome"/>
</dbReference>
<dbReference type="OrthoDB" id="9799416at2"/>
<gene>
    <name evidence="1" type="ORF">AN936_02270</name>
</gene>